<dbReference type="GO" id="GO:0017000">
    <property type="term" value="P:antibiotic biosynthetic process"/>
    <property type="evidence" value="ECO:0007669"/>
    <property type="project" value="UniProtKB-ARBA"/>
</dbReference>
<accession>A0A919NDA1</accession>
<dbReference type="Gene3D" id="3.40.50.2000">
    <property type="entry name" value="Glycogen Phosphorylase B"/>
    <property type="match status" value="2"/>
</dbReference>
<comment type="similarity">
    <text evidence="1">Belongs to the glycosyltransferase 28 family.</text>
</comment>
<dbReference type="PANTHER" id="PTHR48050:SF13">
    <property type="entry name" value="STEROL 3-BETA-GLUCOSYLTRANSFERASE UGT80A2"/>
    <property type="match status" value="1"/>
</dbReference>
<feature type="domain" description="Erythromycin biosynthesis protein CIII-like N-terminal" evidence="5">
    <location>
        <begin position="22"/>
        <end position="214"/>
    </location>
</feature>
<dbReference type="SUPFAM" id="SSF53756">
    <property type="entry name" value="UDP-Glycosyltransferase/glycogen phosphorylase"/>
    <property type="match status" value="1"/>
</dbReference>
<evidence type="ECO:0000259" key="4">
    <source>
        <dbReference type="Pfam" id="PF06722"/>
    </source>
</evidence>
<dbReference type="InterPro" id="IPR050426">
    <property type="entry name" value="Glycosyltransferase_28"/>
</dbReference>
<dbReference type="Pfam" id="PF06722">
    <property type="entry name" value="EryCIII-like_C"/>
    <property type="match status" value="1"/>
</dbReference>
<dbReference type="GO" id="GO:0016758">
    <property type="term" value="F:hexosyltransferase activity"/>
    <property type="evidence" value="ECO:0007669"/>
    <property type="project" value="UniProtKB-ARBA"/>
</dbReference>
<dbReference type="CDD" id="cd03784">
    <property type="entry name" value="GT1_Gtf-like"/>
    <property type="match status" value="1"/>
</dbReference>
<dbReference type="Proteomes" id="UP000629619">
    <property type="component" value="Unassembled WGS sequence"/>
</dbReference>
<dbReference type="PANTHER" id="PTHR48050">
    <property type="entry name" value="STEROL 3-BETA-GLUCOSYLTRANSFERASE"/>
    <property type="match status" value="1"/>
</dbReference>
<gene>
    <name evidence="6" type="ORF">Asi03nite_60430</name>
</gene>
<evidence type="ECO:0000256" key="1">
    <source>
        <dbReference type="ARBA" id="ARBA00006962"/>
    </source>
</evidence>
<organism evidence="6 7">
    <name type="scientific">Actinoplanes siamensis</name>
    <dbReference type="NCBI Taxonomy" id="1223317"/>
    <lineage>
        <taxon>Bacteria</taxon>
        <taxon>Bacillati</taxon>
        <taxon>Actinomycetota</taxon>
        <taxon>Actinomycetes</taxon>
        <taxon>Micromonosporales</taxon>
        <taxon>Micromonosporaceae</taxon>
        <taxon>Actinoplanes</taxon>
    </lineage>
</organism>
<evidence type="ECO:0000256" key="3">
    <source>
        <dbReference type="ARBA" id="ARBA00022679"/>
    </source>
</evidence>
<keyword evidence="7" id="KW-1185">Reference proteome</keyword>
<comment type="caution">
    <text evidence="6">The sequence shown here is derived from an EMBL/GenBank/DDBJ whole genome shotgun (WGS) entry which is preliminary data.</text>
</comment>
<evidence type="ECO:0000313" key="6">
    <source>
        <dbReference type="EMBL" id="GIF08505.1"/>
    </source>
</evidence>
<dbReference type="Pfam" id="PF21036">
    <property type="entry name" value="EryCIII-like_N"/>
    <property type="match status" value="1"/>
</dbReference>
<reference evidence="6" key="1">
    <citation type="submission" date="2021-01" db="EMBL/GenBank/DDBJ databases">
        <title>Whole genome shotgun sequence of Actinoplanes siamensis NBRC 109076.</title>
        <authorList>
            <person name="Komaki H."/>
            <person name="Tamura T."/>
        </authorList>
    </citation>
    <scope>NUCLEOTIDE SEQUENCE</scope>
    <source>
        <strain evidence="6">NBRC 109076</strain>
    </source>
</reference>
<proteinExistence type="inferred from homology"/>
<dbReference type="AlphaFoldDB" id="A0A919NDA1"/>
<dbReference type="FunFam" id="3.40.50.2000:FF:000072">
    <property type="entry name" value="Glycosyl transferase"/>
    <property type="match status" value="1"/>
</dbReference>
<keyword evidence="3 6" id="KW-0808">Transferase</keyword>
<dbReference type="EMBL" id="BOMW01000064">
    <property type="protein sequence ID" value="GIF08505.1"/>
    <property type="molecule type" value="Genomic_DNA"/>
</dbReference>
<dbReference type="GO" id="GO:0008194">
    <property type="term" value="F:UDP-glycosyltransferase activity"/>
    <property type="evidence" value="ECO:0007669"/>
    <property type="project" value="InterPro"/>
</dbReference>
<protein>
    <submittedName>
        <fullName evidence="6">Glycosyl transferase</fullName>
    </submittedName>
</protein>
<keyword evidence="2" id="KW-0328">Glycosyltransferase</keyword>
<name>A0A919NDA1_9ACTN</name>
<dbReference type="InterPro" id="IPR002213">
    <property type="entry name" value="UDP_glucos_trans"/>
</dbReference>
<evidence type="ECO:0000259" key="5">
    <source>
        <dbReference type="Pfam" id="PF21036"/>
    </source>
</evidence>
<dbReference type="InterPro" id="IPR010610">
    <property type="entry name" value="EryCIII-like_C"/>
</dbReference>
<feature type="domain" description="Erythromycin biosynthesis protein CIII-like C-terminal" evidence="4">
    <location>
        <begin position="228"/>
        <end position="364"/>
    </location>
</feature>
<sequence>MRVLFLSTAGIGQVFPLVPLTWAFRAAGHDVLVGTCGESLVTAQAGLLVADIAPGFRMAEFVRSTPIEVGREAARRRDMSFDIGLFAGVNRRLAEGALKLGRAWRPDLVVHEEMAAIGPLVAAAVDVPAVQVSVTFVPAGPLRRDFTRQLADLYAELDVPPARTPPLTLTLTPPSMVEQIEGWPMRFVPYGGGAVQLPWLREPPSRPRVAVTIGTVTPIVEGLGIIRQILTAVADLDAEFVVALGGAAVEDVQPLPDNARAASWIPLDELLPSCAAIIHHGGGGTTMTALAAGVPQLVLPNFADRFINADAVSRRGVGIAADRRDLTADTIPQLLGDSGLRSSAASVAAEIGALPGPADMALRLARHEW</sequence>
<dbReference type="InterPro" id="IPR048284">
    <property type="entry name" value="EryCIII-like_N"/>
</dbReference>
<evidence type="ECO:0000256" key="2">
    <source>
        <dbReference type="ARBA" id="ARBA00022676"/>
    </source>
</evidence>
<evidence type="ECO:0000313" key="7">
    <source>
        <dbReference type="Proteomes" id="UP000629619"/>
    </source>
</evidence>